<evidence type="ECO:0000256" key="3">
    <source>
        <dbReference type="ARBA" id="ARBA00041305"/>
    </source>
</evidence>
<evidence type="ECO:0000256" key="2">
    <source>
        <dbReference type="ARBA" id="ARBA00040206"/>
    </source>
</evidence>
<evidence type="ECO:0000259" key="5">
    <source>
        <dbReference type="Pfam" id="PF00339"/>
    </source>
</evidence>
<dbReference type="GO" id="GO:0007399">
    <property type="term" value="P:nervous system development"/>
    <property type="evidence" value="ECO:0007669"/>
    <property type="project" value="UniProtKB-ARBA"/>
</dbReference>
<dbReference type="GO" id="GO:0001664">
    <property type="term" value="F:G protein-coupled receptor binding"/>
    <property type="evidence" value="ECO:0007669"/>
    <property type="project" value="TreeGrafter"/>
</dbReference>
<dbReference type="SUPFAM" id="SSF81296">
    <property type="entry name" value="E set domains"/>
    <property type="match status" value="1"/>
</dbReference>
<evidence type="ECO:0000256" key="1">
    <source>
        <dbReference type="ARBA" id="ARBA00005298"/>
    </source>
</evidence>
<organism evidence="6 7">
    <name type="scientific">Scophthalmus maximus</name>
    <name type="common">Turbot</name>
    <name type="synonym">Psetta maxima</name>
    <dbReference type="NCBI Taxonomy" id="52904"/>
    <lineage>
        <taxon>Eukaryota</taxon>
        <taxon>Metazoa</taxon>
        <taxon>Chordata</taxon>
        <taxon>Craniata</taxon>
        <taxon>Vertebrata</taxon>
        <taxon>Euteleostomi</taxon>
        <taxon>Actinopterygii</taxon>
        <taxon>Neopterygii</taxon>
        <taxon>Teleostei</taxon>
        <taxon>Neoteleostei</taxon>
        <taxon>Acanthomorphata</taxon>
        <taxon>Carangaria</taxon>
        <taxon>Pleuronectiformes</taxon>
        <taxon>Pleuronectoidei</taxon>
        <taxon>Scophthalmidae</taxon>
        <taxon>Scophthalmus</taxon>
    </lineage>
</organism>
<evidence type="ECO:0000313" key="6">
    <source>
        <dbReference type="EMBL" id="KAF0021536.1"/>
    </source>
</evidence>
<proteinExistence type="inferred from homology"/>
<gene>
    <name evidence="6" type="ORF">F2P81_026211</name>
</gene>
<comment type="similarity">
    <text evidence="1">Belongs to the arrestin family.</text>
</comment>
<dbReference type="AlphaFoldDB" id="A0A6A4RGC2"/>
<reference evidence="6 7" key="1">
    <citation type="submission" date="2019-06" db="EMBL/GenBank/DDBJ databases">
        <title>Draft genomes of female and male turbot (Scophthalmus maximus).</title>
        <authorList>
            <person name="Xu H."/>
            <person name="Xu X.-W."/>
            <person name="Shao C."/>
            <person name="Chen S."/>
        </authorList>
    </citation>
    <scope>NUCLEOTIDE SEQUENCE [LARGE SCALE GENOMIC DNA]</scope>
    <source>
        <strain evidence="6">Ysfricsl-2016a</strain>
        <tissue evidence="6">Blood</tissue>
    </source>
</reference>
<evidence type="ECO:0000256" key="4">
    <source>
        <dbReference type="ARBA" id="ARBA00042071"/>
    </source>
</evidence>
<dbReference type="EMBL" id="VEVO01005450">
    <property type="protein sequence ID" value="KAF0021536.1"/>
    <property type="molecule type" value="Genomic_DNA"/>
</dbReference>
<dbReference type="GO" id="GO:0007165">
    <property type="term" value="P:signal transduction"/>
    <property type="evidence" value="ECO:0007669"/>
    <property type="project" value="InterPro"/>
</dbReference>
<protein>
    <recommendedName>
        <fullName evidence="2">S-arrestin</fullName>
    </recommendedName>
    <alternativeName>
        <fullName evidence="4">Retinal S-antigen</fullName>
    </alternativeName>
    <alternativeName>
        <fullName evidence="3">Rod photoreceptor arrestin</fullName>
    </alternativeName>
</protein>
<dbReference type="InterPro" id="IPR014753">
    <property type="entry name" value="Arrestin_N"/>
</dbReference>
<dbReference type="Gene3D" id="2.60.40.840">
    <property type="match status" value="1"/>
</dbReference>
<sequence>MMLYVMSSNGHHMICGSVLLSDGVIFIDPVLLQGKKVTTTTDLSGPSLRFNLVFFLCGNRRLVVDGQKVTRAVLCVSVVYVMLSCTFWYGRQDEDVMGVAFRRDLFLVTRQVYPELQDKDKLTHTKTQQKLLRKLGDNGFPFFFEVRNRFRYRTRGSHLSSFRL</sequence>
<dbReference type="GO" id="GO:0001917">
    <property type="term" value="C:photoreceptor inner segment"/>
    <property type="evidence" value="ECO:0007669"/>
    <property type="project" value="TreeGrafter"/>
</dbReference>
<dbReference type="PANTHER" id="PTHR11792">
    <property type="entry name" value="ARRESTIN"/>
    <property type="match status" value="1"/>
</dbReference>
<dbReference type="Proteomes" id="UP000438429">
    <property type="component" value="Unassembled WGS sequence"/>
</dbReference>
<comment type="caution">
    <text evidence="6">The sequence shown here is derived from an EMBL/GenBank/DDBJ whole genome shotgun (WGS) entry which is preliminary data.</text>
</comment>
<evidence type="ECO:0000313" key="7">
    <source>
        <dbReference type="Proteomes" id="UP000438429"/>
    </source>
</evidence>
<dbReference type="GO" id="GO:0002031">
    <property type="term" value="P:G protein-coupled receptor internalization"/>
    <property type="evidence" value="ECO:0007669"/>
    <property type="project" value="TreeGrafter"/>
</dbReference>
<dbReference type="InterPro" id="IPR011021">
    <property type="entry name" value="Arrestin-like_N"/>
</dbReference>
<name>A0A6A4RGC2_SCOMX</name>
<dbReference type="Pfam" id="PF00339">
    <property type="entry name" value="Arrestin_N"/>
    <property type="match status" value="1"/>
</dbReference>
<accession>A0A6A4RGC2</accession>
<dbReference type="InterPro" id="IPR000698">
    <property type="entry name" value="Arrestin"/>
</dbReference>
<feature type="domain" description="Arrestin-like N-terminal" evidence="5">
    <location>
        <begin position="76"/>
        <end position="146"/>
    </location>
</feature>
<dbReference type="GO" id="GO:0001750">
    <property type="term" value="C:photoreceptor outer segment"/>
    <property type="evidence" value="ECO:0007669"/>
    <property type="project" value="TreeGrafter"/>
</dbReference>
<dbReference type="InterPro" id="IPR014756">
    <property type="entry name" value="Ig_E-set"/>
</dbReference>
<dbReference type="PANTHER" id="PTHR11792:SF15">
    <property type="entry name" value="S-ARRESTIN"/>
    <property type="match status" value="1"/>
</dbReference>